<evidence type="ECO:0000313" key="2">
    <source>
        <dbReference type="EMBL" id="KAK4421193.1"/>
    </source>
</evidence>
<protein>
    <recommendedName>
        <fullName evidence="4">Secreted protein</fullName>
    </recommendedName>
</protein>
<dbReference type="Proteomes" id="UP001293254">
    <property type="component" value="Unassembled WGS sequence"/>
</dbReference>
<dbReference type="EMBL" id="JACGWO010000008">
    <property type="protein sequence ID" value="KAK4421193.1"/>
    <property type="molecule type" value="Genomic_DNA"/>
</dbReference>
<sequence>MFTTLLSGQLLGAALVFALGDGEWCTSPFSRFPLGTSETLAFLDSFMRMNLSTLFGSSSQLAAAEGGGYGPLGRLLGSPGGRDFPSGSSRHLVSLVGVDRLFLVITFVCGDSRLEFDRYAFQGESPVGPQAPSPNGNRGLVLLVGVSPLISSINLRAALAPFSAASSSRLFISSIAW</sequence>
<dbReference type="AlphaFoldDB" id="A0AAE1Y009"/>
<keyword evidence="3" id="KW-1185">Reference proteome</keyword>
<proteinExistence type="predicted"/>
<evidence type="ECO:0000256" key="1">
    <source>
        <dbReference type="SAM" id="SignalP"/>
    </source>
</evidence>
<reference evidence="2" key="2">
    <citation type="journal article" date="2024" name="Plant">
        <title>Genomic evolution and insights into agronomic trait innovations of Sesamum species.</title>
        <authorList>
            <person name="Miao H."/>
            <person name="Wang L."/>
            <person name="Qu L."/>
            <person name="Liu H."/>
            <person name="Sun Y."/>
            <person name="Le M."/>
            <person name="Wang Q."/>
            <person name="Wei S."/>
            <person name="Zheng Y."/>
            <person name="Lin W."/>
            <person name="Duan Y."/>
            <person name="Cao H."/>
            <person name="Xiong S."/>
            <person name="Wang X."/>
            <person name="Wei L."/>
            <person name="Li C."/>
            <person name="Ma Q."/>
            <person name="Ju M."/>
            <person name="Zhao R."/>
            <person name="Li G."/>
            <person name="Mu C."/>
            <person name="Tian Q."/>
            <person name="Mei H."/>
            <person name="Zhang T."/>
            <person name="Gao T."/>
            <person name="Zhang H."/>
        </authorList>
    </citation>
    <scope>NUCLEOTIDE SEQUENCE</scope>
    <source>
        <strain evidence="2">3651</strain>
    </source>
</reference>
<name>A0AAE1Y009_9LAMI</name>
<reference evidence="2" key="1">
    <citation type="submission" date="2020-06" db="EMBL/GenBank/DDBJ databases">
        <authorList>
            <person name="Li T."/>
            <person name="Hu X."/>
            <person name="Zhang T."/>
            <person name="Song X."/>
            <person name="Zhang H."/>
            <person name="Dai N."/>
            <person name="Sheng W."/>
            <person name="Hou X."/>
            <person name="Wei L."/>
        </authorList>
    </citation>
    <scope>NUCLEOTIDE SEQUENCE</scope>
    <source>
        <strain evidence="2">3651</strain>
        <tissue evidence="2">Leaf</tissue>
    </source>
</reference>
<evidence type="ECO:0000313" key="3">
    <source>
        <dbReference type="Proteomes" id="UP001293254"/>
    </source>
</evidence>
<comment type="caution">
    <text evidence="2">The sequence shown here is derived from an EMBL/GenBank/DDBJ whole genome shotgun (WGS) entry which is preliminary data.</text>
</comment>
<feature type="chain" id="PRO_5041945807" description="Secreted protein" evidence="1">
    <location>
        <begin position="19"/>
        <end position="177"/>
    </location>
</feature>
<organism evidence="2 3">
    <name type="scientific">Sesamum alatum</name>
    <dbReference type="NCBI Taxonomy" id="300844"/>
    <lineage>
        <taxon>Eukaryota</taxon>
        <taxon>Viridiplantae</taxon>
        <taxon>Streptophyta</taxon>
        <taxon>Embryophyta</taxon>
        <taxon>Tracheophyta</taxon>
        <taxon>Spermatophyta</taxon>
        <taxon>Magnoliopsida</taxon>
        <taxon>eudicotyledons</taxon>
        <taxon>Gunneridae</taxon>
        <taxon>Pentapetalae</taxon>
        <taxon>asterids</taxon>
        <taxon>lamiids</taxon>
        <taxon>Lamiales</taxon>
        <taxon>Pedaliaceae</taxon>
        <taxon>Sesamum</taxon>
    </lineage>
</organism>
<evidence type="ECO:0008006" key="4">
    <source>
        <dbReference type="Google" id="ProtNLM"/>
    </source>
</evidence>
<gene>
    <name evidence="2" type="ORF">Salat_2069800</name>
</gene>
<accession>A0AAE1Y009</accession>
<keyword evidence="1" id="KW-0732">Signal</keyword>
<feature type="signal peptide" evidence="1">
    <location>
        <begin position="1"/>
        <end position="18"/>
    </location>
</feature>